<dbReference type="GO" id="GO:0043111">
    <property type="term" value="P:replication fork arrest"/>
    <property type="evidence" value="ECO:0007669"/>
    <property type="project" value="TreeGrafter"/>
</dbReference>
<dbReference type="InterPro" id="IPR040038">
    <property type="entry name" value="TIPIN/Csm3/Swi3"/>
</dbReference>
<dbReference type="GO" id="GO:0031297">
    <property type="term" value="P:replication fork processing"/>
    <property type="evidence" value="ECO:0007669"/>
    <property type="project" value="UniProtKB-UniRule"/>
</dbReference>
<keyword evidence="13" id="KW-1185">Reference proteome</keyword>
<dbReference type="STRING" id="5098.A0A507QM44"/>
<proteinExistence type="inferred from homology"/>
<evidence type="ECO:0000256" key="1">
    <source>
        <dbReference type="ARBA" id="ARBA00004123"/>
    </source>
</evidence>
<evidence type="ECO:0000256" key="8">
    <source>
        <dbReference type="ARBA" id="ARBA00025496"/>
    </source>
</evidence>
<evidence type="ECO:0000313" key="12">
    <source>
        <dbReference type="EMBL" id="TQB68017.1"/>
    </source>
</evidence>
<evidence type="ECO:0000256" key="10">
    <source>
        <dbReference type="SAM" id="MobiDB-lite"/>
    </source>
</evidence>
<dbReference type="PANTHER" id="PTHR13220:SF11">
    <property type="entry name" value="TIMELESS-INTERACTING PROTEIN"/>
    <property type="match status" value="1"/>
</dbReference>
<gene>
    <name evidence="12" type="primary">CSM3</name>
    <name evidence="12" type="ORF">MPDQ_004170</name>
</gene>
<evidence type="ECO:0000256" key="3">
    <source>
        <dbReference type="ARBA" id="ARBA00011217"/>
    </source>
</evidence>
<evidence type="ECO:0000256" key="9">
    <source>
        <dbReference type="RuleBase" id="RU366049"/>
    </source>
</evidence>
<keyword evidence="7 9" id="KW-0131">Cell cycle</keyword>
<feature type="region of interest" description="Disordered" evidence="10">
    <location>
        <begin position="210"/>
        <end position="233"/>
    </location>
</feature>
<evidence type="ECO:0000259" key="11">
    <source>
        <dbReference type="Pfam" id="PF07962"/>
    </source>
</evidence>
<dbReference type="AlphaFoldDB" id="A0A507QM44"/>
<feature type="compositionally biased region" description="Polar residues" evidence="10">
    <location>
        <begin position="210"/>
        <end position="223"/>
    </location>
</feature>
<evidence type="ECO:0000256" key="4">
    <source>
        <dbReference type="ARBA" id="ARBA00022763"/>
    </source>
</evidence>
<dbReference type="GO" id="GO:0006974">
    <property type="term" value="P:DNA damage response"/>
    <property type="evidence" value="ECO:0007669"/>
    <property type="project" value="UniProtKB-KW"/>
</dbReference>
<dbReference type="EMBL" id="VIFY01000264">
    <property type="protein sequence ID" value="TQB68017.1"/>
    <property type="molecule type" value="Genomic_DNA"/>
</dbReference>
<dbReference type="InterPro" id="IPR012923">
    <property type="entry name" value="Csm3"/>
</dbReference>
<dbReference type="PANTHER" id="PTHR13220">
    <property type="entry name" value="TIMELESS INTERACTING-RELATED"/>
    <property type="match status" value="1"/>
</dbReference>
<evidence type="ECO:0000256" key="2">
    <source>
        <dbReference type="ARBA" id="ARBA00006075"/>
    </source>
</evidence>
<keyword evidence="4 9" id="KW-0227">DNA damage</keyword>
<comment type="subcellular location">
    <subcellularLocation>
        <location evidence="1 9">Nucleus</location>
    </subcellularLocation>
</comment>
<evidence type="ECO:0000256" key="5">
    <source>
        <dbReference type="ARBA" id="ARBA00022880"/>
    </source>
</evidence>
<dbReference type="Pfam" id="PF07962">
    <property type="entry name" value="Swi3"/>
    <property type="match status" value="1"/>
</dbReference>
<dbReference type="GO" id="GO:0000076">
    <property type="term" value="P:DNA replication checkpoint signaling"/>
    <property type="evidence" value="ECO:0007669"/>
    <property type="project" value="UniProtKB-UniRule"/>
</dbReference>
<dbReference type="Proteomes" id="UP000319663">
    <property type="component" value="Unassembled WGS sequence"/>
</dbReference>
<keyword evidence="5" id="KW-0236">DNA replication inhibitor</keyword>
<organism evidence="12 13">
    <name type="scientific">Monascus purpureus</name>
    <name type="common">Red mold</name>
    <name type="synonym">Monascus anka</name>
    <dbReference type="NCBI Taxonomy" id="5098"/>
    <lineage>
        <taxon>Eukaryota</taxon>
        <taxon>Fungi</taxon>
        <taxon>Dikarya</taxon>
        <taxon>Ascomycota</taxon>
        <taxon>Pezizomycotina</taxon>
        <taxon>Eurotiomycetes</taxon>
        <taxon>Eurotiomycetidae</taxon>
        <taxon>Eurotiales</taxon>
        <taxon>Aspergillaceae</taxon>
        <taxon>Monascus</taxon>
    </lineage>
</organism>
<comment type="function">
    <text evidence="9">Plays an important role in the control of DNA replication and the maintenance of replication fork stability.</text>
</comment>
<comment type="caution">
    <text evidence="12">The sequence shown here is derived from an EMBL/GenBank/DDBJ whole genome shotgun (WGS) entry which is preliminary data.</text>
</comment>
<keyword evidence="6 9" id="KW-0539">Nucleus</keyword>
<evidence type="ECO:0000313" key="13">
    <source>
        <dbReference type="Proteomes" id="UP000319663"/>
    </source>
</evidence>
<name>A0A507QM44_MONPU</name>
<sequence>MDAAEESTFRNAQYSDIDDLFDYDAGLEEVPREAPNASYAEGTKPSTRDDTSGLGLGLDEEVKVARKRKPTAKLDESRLLSQSGIPKLRRTAKSKLKLKGKGHEFSDAARLLNFYQLWLDDLFPRAKFSDGLAIIEKLGHSKRLQTMRREWIDEEKPKPHTSELEEARHGENTFGGSRAISFGERLYTHDPAVIGMDSSQLNAVDGKSWSFNSQFPSGGNPPQQDKGVGDLADPEFLLSDNERNARNSEAQHIPEHDELEVLLNEQESGGFEPNGVVLRPQEHDGFNDELEAMEEFGILDTGYEIT</sequence>
<comment type="subunit">
    <text evidence="3">Component of the fork protection complex (FPC) consisting of TOF1 and CSM3.</text>
</comment>
<evidence type="ECO:0000256" key="6">
    <source>
        <dbReference type="ARBA" id="ARBA00023242"/>
    </source>
</evidence>
<evidence type="ECO:0000256" key="7">
    <source>
        <dbReference type="ARBA" id="ARBA00023306"/>
    </source>
</evidence>
<comment type="function">
    <text evidence="8">Forms a fork protection complex (FPC) with TOF1 and which is required for chromosome segregation during meiosis and DNA damage repair. FPC coordinates leading and lagging strand synthesis and moves with the replication fork. FPC stabilizes replication forks in a configuration that is recognized by replication checkpoint sensors.</text>
</comment>
<protein>
    <recommendedName>
        <fullName evidence="9">Chromosome segregation in meiosis protein</fullName>
    </recommendedName>
</protein>
<accession>A0A507QM44</accession>
<feature type="region of interest" description="Disordered" evidence="10">
    <location>
        <begin position="29"/>
        <end position="55"/>
    </location>
</feature>
<dbReference type="GO" id="GO:0003677">
    <property type="term" value="F:DNA binding"/>
    <property type="evidence" value="ECO:0007669"/>
    <property type="project" value="TreeGrafter"/>
</dbReference>
<reference evidence="12 13" key="1">
    <citation type="submission" date="2019-06" db="EMBL/GenBank/DDBJ databases">
        <title>Wine fermentation using esterase from Monascus purpureus.</title>
        <authorList>
            <person name="Geng C."/>
            <person name="Zhang Y."/>
        </authorList>
    </citation>
    <scope>NUCLEOTIDE SEQUENCE [LARGE SCALE GENOMIC DNA]</scope>
    <source>
        <strain evidence="12">HQ1</strain>
    </source>
</reference>
<dbReference type="GO" id="GO:0031298">
    <property type="term" value="C:replication fork protection complex"/>
    <property type="evidence" value="ECO:0007669"/>
    <property type="project" value="TreeGrafter"/>
</dbReference>
<comment type="similarity">
    <text evidence="2 9">Belongs to the CSM3 family.</text>
</comment>
<feature type="domain" description="Chromosome segregation in meiosis protein 3" evidence="11">
    <location>
        <begin position="73"/>
        <end position="156"/>
    </location>
</feature>